<name>F2J431_POLGS</name>
<gene>
    <name evidence="2" type="ordered locus">SL003B_1529</name>
</gene>
<sequence length="117" mass="12685">MAITPETRAPDRNKPAAETELPASQTVKPSAESAHARGAATERSGAFERHAQSAAKDLVRKNMLDPESESLIYVAMDRESGEVVRQVPSETLRKLRAYAKAVTEQSPGPTQTLIRTA</sequence>
<reference evidence="2 3" key="1">
    <citation type="journal article" date="2011" name="J. Bacteriol.">
        <title>Complete genome sequence of Polymorphum gilvum SL003B-26A1T, a crude oil-degrading bacterium from oil-polluted saline soil.</title>
        <authorList>
            <person name="Li S.G."/>
            <person name="Tang Y.Q."/>
            <person name="Nie Y."/>
            <person name="Cai M."/>
            <person name="Wu X.L."/>
        </authorList>
    </citation>
    <scope>NUCLEOTIDE SEQUENCE [LARGE SCALE GENOMIC DNA]</scope>
    <source>
        <strain evidence="3">LMG 25793 / CGMCC 1.9160 / SL003B-26A1</strain>
    </source>
</reference>
<accession>F2J431</accession>
<feature type="compositionally biased region" description="Basic and acidic residues" evidence="1">
    <location>
        <begin position="45"/>
        <end position="61"/>
    </location>
</feature>
<evidence type="ECO:0000313" key="2">
    <source>
        <dbReference type="EMBL" id="ADZ69957.1"/>
    </source>
</evidence>
<dbReference type="eggNOG" id="ENOG5032CSK">
    <property type="taxonomic scope" value="Bacteria"/>
</dbReference>
<dbReference type="HOGENOM" id="CLU_163385_0_0_5"/>
<protein>
    <recommendedName>
        <fullName evidence="4">Flagellar protein FlaG</fullName>
    </recommendedName>
</protein>
<feature type="compositionally biased region" description="Basic and acidic residues" evidence="1">
    <location>
        <begin position="8"/>
        <end position="17"/>
    </location>
</feature>
<evidence type="ECO:0008006" key="4">
    <source>
        <dbReference type="Google" id="ProtNLM"/>
    </source>
</evidence>
<dbReference type="SUPFAM" id="SSF160214">
    <property type="entry name" value="FlaG-like"/>
    <property type="match status" value="1"/>
</dbReference>
<dbReference type="Proteomes" id="UP000008130">
    <property type="component" value="Chromosome"/>
</dbReference>
<dbReference type="STRING" id="991905.SL003B_1529"/>
<dbReference type="EMBL" id="CP002568">
    <property type="protein sequence ID" value="ADZ69957.1"/>
    <property type="molecule type" value="Genomic_DNA"/>
</dbReference>
<evidence type="ECO:0000256" key="1">
    <source>
        <dbReference type="SAM" id="MobiDB-lite"/>
    </source>
</evidence>
<organism evidence="2 3">
    <name type="scientific">Polymorphum gilvum (strain LMG 25793 / CGMCC 1.9160 / SL003B-26A1)</name>
    <dbReference type="NCBI Taxonomy" id="991905"/>
    <lineage>
        <taxon>Bacteria</taxon>
        <taxon>Pseudomonadati</taxon>
        <taxon>Pseudomonadota</taxon>
        <taxon>Alphaproteobacteria</taxon>
        <taxon>Rhodobacterales</taxon>
        <taxon>Paracoccaceae</taxon>
        <taxon>Polymorphum</taxon>
    </lineage>
</organism>
<dbReference type="AlphaFoldDB" id="F2J431"/>
<proteinExistence type="predicted"/>
<dbReference type="KEGG" id="pgv:SL003B_1529"/>
<evidence type="ECO:0000313" key="3">
    <source>
        <dbReference type="Proteomes" id="UP000008130"/>
    </source>
</evidence>
<feature type="region of interest" description="Disordered" evidence="1">
    <location>
        <begin position="1"/>
        <end position="61"/>
    </location>
</feature>
<dbReference type="InterPro" id="IPR035924">
    <property type="entry name" value="FlaG-like_sf"/>
</dbReference>
<keyword evidence="3" id="KW-1185">Reference proteome</keyword>